<sequence length="338" mass="38249">MRPMIYSAVAALLVFGSCSTAYQTAQTPDDVYHSPVRQQNVYASGNQRATQAARSQEVEETFDEEDGDNYVTYADEDEERYDYARRIDRFSRGYSGSYWDGYYFDDFGSSMYMNNFYGYNSWNRFGWNSWYGPSISIGFGWGRPWGSFGGWYGNPWYGGMYGGGWGHGWYGNGWYGGGWGHGWYGGGYPWYGGHGGYYVKPRPSNSWGPRGSSGTRVYNSGTHTNGFRPNSNGSAPRRTFDSNSGRPVNVDRQGSSTRRTFDRAPGERPATQPSQPQRQQRSSRDFQRSYDRSNSAPQRQQSQPSYTPERSAPQRSYTPSSSPSSSPAPSRTYRPRGR</sequence>
<evidence type="ECO:0000256" key="2">
    <source>
        <dbReference type="SAM" id="SignalP"/>
    </source>
</evidence>
<dbReference type="Proteomes" id="UP001485459">
    <property type="component" value="Chromosome"/>
</dbReference>
<name>A0ABZ2YR40_9BACT</name>
<evidence type="ECO:0000313" key="3">
    <source>
        <dbReference type="EMBL" id="WZN42261.1"/>
    </source>
</evidence>
<dbReference type="EMBL" id="CP149822">
    <property type="protein sequence ID" value="WZN42261.1"/>
    <property type="molecule type" value="Genomic_DNA"/>
</dbReference>
<feature type="chain" id="PRO_5046135361" description="Vitellogenin II" evidence="2">
    <location>
        <begin position="22"/>
        <end position="338"/>
    </location>
</feature>
<dbReference type="PROSITE" id="PS51257">
    <property type="entry name" value="PROKAR_LIPOPROTEIN"/>
    <property type="match status" value="1"/>
</dbReference>
<dbReference type="RefSeq" id="WP_341837095.1">
    <property type="nucleotide sequence ID" value="NZ_CP149822.1"/>
</dbReference>
<evidence type="ECO:0000313" key="4">
    <source>
        <dbReference type="Proteomes" id="UP001485459"/>
    </source>
</evidence>
<feature type="compositionally biased region" description="Low complexity" evidence="1">
    <location>
        <begin position="315"/>
        <end position="332"/>
    </location>
</feature>
<accession>A0ABZ2YR40</accession>
<feature type="region of interest" description="Disordered" evidence="1">
    <location>
        <begin position="203"/>
        <end position="338"/>
    </location>
</feature>
<reference evidence="4" key="1">
    <citation type="submission" date="2024-03" db="EMBL/GenBank/DDBJ databases">
        <title>Chitinophaga horti sp. nov., isolated from garden soil.</title>
        <authorList>
            <person name="Lee D.S."/>
            <person name="Han D.M."/>
            <person name="Baek J.H."/>
            <person name="Choi D.G."/>
            <person name="Jeon J.H."/>
            <person name="Jeon C.O."/>
        </authorList>
    </citation>
    <scope>NUCLEOTIDE SEQUENCE [LARGE SCALE GENOMIC DNA]</scope>
    <source>
        <strain evidence="4">GPA1</strain>
    </source>
</reference>
<organism evidence="3 4">
    <name type="scientific">Chitinophaga pollutisoli</name>
    <dbReference type="NCBI Taxonomy" id="3133966"/>
    <lineage>
        <taxon>Bacteria</taxon>
        <taxon>Pseudomonadati</taxon>
        <taxon>Bacteroidota</taxon>
        <taxon>Chitinophagia</taxon>
        <taxon>Chitinophagales</taxon>
        <taxon>Chitinophagaceae</taxon>
        <taxon>Chitinophaga</taxon>
    </lineage>
</organism>
<keyword evidence="4" id="KW-1185">Reference proteome</keyword>
<evidence type="ECO:0000256" key="1">
    <source>
        <dbReference type="SAM" id="MobiDB-lite"/>
    </source>
</evidence>
<feature type="compositionally biased region" description="Polar residues" evidence="1">
    <location>
        <begin position="294"/>
        <end position="308"/>
    </location>
</feature>
<proteinExistence type="predicted"/>
<feature type="compositionally biased region" description="Polar residues" evidence="1">
    <location>
        <begin position="241"/>
        <end position="258"/>
    </location>
</feature>
<feature type="compositionally biased region" description="Basic and acidic residues" evidence="1">
    <location>
        <begin position="282"/>
        <end position="291"/>
    </location>
</feature>
<keyword evidence="2" id="KW-0732">Signal</keyword>
<evidence type="ECO:0008006" key="5">
    <source>
        <dbReference type="Google" id="ProtNLM"/>
    </source>
</evidence>
<feature type="signal peptide" evidence="2">
    <location>
        <begin position="1"/>
        <end position="21"/>
    </location>
</feature>
<gene>
    <name evidence="3" type="ORF">WJU16_04325</name>
</gene>
<protein>
    <recommendedName>
        <fullName evidence="5">Vitellogenin II</fullName>
    </recommendedName>
</protein>
<feature type="compositionally biased region" description="Polar residues" evidence="1">
    <location>
        <begin position="203"/>
        <end position="234"/>
    </location>
</feature>